<name>A0AAU9NS75_9ASTR</name>
<reference evidence="1 2" key="1">
    <citation type="submission" date="2022-01" db="EMBL/GenBank/DDBJ databases">
        <authorList>
            <person name="Xiong W."/>
            <person name="Schranz E."/>
        </authorList>
    </citation>
    <scope>NUCLEOTIDE SEQUENCE [LARGE SCALE GENOMIC DNA]</scope>
</reference>
<protein>
    <submittedName>
        <fullName evidence="1">Uncharacterized protein</fullName>
    </submittedName>
</protein>
<dbReference type="Proteomes" id="UP001157418">
    <property type="component" value="Unassembled WGS sequence"/>
</dbReference>
<dbReference type="AlphaFoldDB" id="A0AAU9NS75"/>
<organism evidence="1 2">
    <name type="scientific">Lactuca virosa</name>
    <dbReference type="NCBI Taxonomy" id="75947"/>
    <lineage>
        <taxon>Eukaryota</taxon>
        <taxon>Viridiplantae</taxon>
        <taxon>Streptophyta</taxon>
        <taxon>Embryophyta</taxon>
        <taxon>Tracheophyta</taxon>
        <taxon>Spermatophyta</taxon>
        <taxon>Magnoliopsida</taxon>
        <taxon>eudicotyledons</taxon>
        <taxon>Gunneridae</taxon>
        <taxon>Pentapetalae</taxon>
        <taxon>asterids</taxon>
        <taxon>campanulids</taxon>
        <taxon>Asterales</taxon>
        <taxon>Asteraceae</taxon>
        <taxon>Cichorioideae</taxon>
        <taxon>Cichorieae</taxon>
        <taxon>Lactucinae</taxon>
        <taxon>Lactuca</taxon>
    </lineage>
</organism>
<evidence type="ECO:0000313" key="2">
    <source>
        <dbReference type="Proteomes" id="UP001157418"/>
    </source>
</evidence>
<sequence length="93" mass="10042">MSEWGQQNFPTSLVELVLKGENSGVVSFAVADNVRNTTTPTPSSSSTFLLPPSLVSLMLDGFTDVESFSEILPQLNCLKTLIEKVHVGSRLST</sequence>
<dbReference type="EMBL" id="CAKMRJ010005412">
    <property type="protein sequence ID" value="CAH1440674.1"/>
    <property type="molecule type" value="Genomic_DNA"/>
</dbReference>
<evidence type="ECO:0000313" key="1">
    <source>
        <dbReference type="EMBL" id="CAH1440674.1"/>
    </source>
</evidence>
<keyword evidence="2" id="KW-1185">Reference proteome</keyword>
<proteinExistence type="predicted"/>
<gene>
    <name evidence="1" type="ORF">LVIROSA_LOCUS26793</name>
</gene>
<accession>A0AAU9NS75</accession>
<comment type="caution">
    <text evidence="1">The sequence shown here is derived from an EMBL/GenBank/DDBJ whole genome shotgun (WGS) entry which is preliminary data.</text>
</comment>